<keyword evidence="4" id="KW-1185">Reference proteome</keyword>
<feature type="transmembrane region" description="Helical" evidence="1">
    <location>
        <begin position="104"/>
        <end position="129"/>
    </location>
</feature>
<evidence type="ECO:0000259" key="2">
    <source>
        <dbReference type="Pfam" id="PF01970"/>
    </source>
</evidence>
<dbReference type="eggNOG" id="COG3333">
    <property type="taxonomic scope" value="Bacteria"/>
</dbReference>
<evidence type="ECO:0000256" key="1">
    <source>
        <dbReference type="SAM" id="Phobius"/>
    </source>
</evidence>
<evidence type="ECO:0000313" key="4">
    <source>
        <dbReference type="Proteomes" id="UP000002366"/>
    </source>
</evidence>
<organism evidence="3 4">
    <name type="scientific">Aminobacterium colombiense (strain DSM 12261 / ALA-1)</name>
    <dbReference type="NCBI Taxonomy" id="572547"/>
    <lineage>
        <taxon>Bacteria</taxon>
        <taxon>Thermotogati</taxon>
        <taxon>Synergistota</taxon>
        <taxon>Synergistia</taxon>
        <taxon>Synergistales</taxon>
        <taxon>Aminobacteriaceae</taxon>
        <taxon>Aminobacterium</taxon>
    </lineage>
</organism>
<dbReference type="Pfam" id="PF01970">
    <property type="entry name" value="TctA"/>
    <property type="match status" value="1"/>
</dbReference>
<feature type="transmembrane region" description="Helical" evidence="1">
    <location>
        <begin position="165"/>
        <end position="186"/>
    </location>
</feature>
<feature type="transmembrane region" description="Helical" evidence="1">
    <location>
        <begin position="390"/>
        <end position="421"/>
    </location>
</feature>
<name>D5EFT4_AMICL</name>
<dbReference type="EMBL" id="CP001997">
    <property type="protein sequence ID" value="ADE57416.1"/>
    <property type="molecule type" value="Genomic_DNA"/>
</dbReference>
<dbReference type="OrthoDB" id="3217at2"/>
<feature type="transmembrane region" description="Helical" evidence="1">
    <location>
        <begin position="327"/>
        <end position="346"/>
    </location>
</feature>
<dbReference type="AlphaFoldDB" id="D5EFT4"/>
<feature type="transmembrane region" description="Helical" evidence="1">
    <location>
        <begin position="136"/>
        <end position="159"/>
    </location>
</feature>
<protein>
    <recommendedName>
        <fullName evidence="2">DUF112 domain-containing protein</fullName>
    </recommendedName>
</protein>
<proteinExistence type="predicted"/>
<dbReference type="STRING" id="572547.Amico_1297"/>
<reference evidence="3 4" key="1">
    <citation type="journal article" date="2010" name="Stand. Genomic Sci.">
        <title>Complete genome sequence of Aminobacterium colombiense type strain (ALA-1).</title>
        <authorList>
            <person name="Chertkov O."/>
            <person name="Sikorski J."/>
            <person name="Brambilla E."/>
            <person name="Lapidus A."/>
            <person name="Copeland A."/>
            <person name="Glavina Del Rio T."/>
            <person name="Nolan M."/>
            <person name="Lucas S."/>
            <person name="Tice H."/>
            <person name="Cheng J.F."/>
            <person name="Han C."/>
            <person name="Detter J.C."/>
            <person name="Bruce D."/>
            <person name="Tapia R."/>
            <person name="Goodwin L."/>
            <person name="Pitluck S."/>
            <person name="Liolios K."/>
            <person name="Ivanova N."/>
            <person name="Mavromatis K."/>
            <person name="Ovchinnikova G."/>
            <person name="Pati A."/>
            <person name="Chen A."/>
            <person name="Palaniappan K."/>
            <person name="Land M."/>
            <person name="Hauser L."/>
            <person name="Chang Y.J."/>
            <person name="Jeffries C.D."/>
            <person name="Spring S."/>
            <person name="Rohde M."/>
            <person name="Goker M."/>
            <person name="Bristow J."/>
            <person name="Eisen J.A."/>
            <person name="Markowitz V."/>
            <person name="Hugenholtz P."/>
            <person name="Kyrpides N.C."/>
            <person name="Klenk H.P."/>
        </authorList>
    </citation>
    <scope>NUCLEOTIDE SEQUENCE [LARGE SCALE GENOMIC DNA]</scope>
    <source>
        <strain evidence="4">DSM 12261 / ALA-1</strain>
    </source>
</reference>
<feature type="transmembrane region" description="Helical" evidence="1">
    <location>
        <begin position="256"/>
        <end position="277"/>
    </location>
</feature>
<feature type="transmembrane region" description="Helical" evidence="1">
    <location>
        <begin position="59"/>
        <end position="84"/>
    </location>
</feature>
<keyword evidence="1" id="KW-1133">Transmembrane helix</keyword>
<keyword evidence="1" id="KW-0472">Membrane</keyword>
<dbReference type="InterPro" id="IPR002823">
    <property type="entry name" value="DUF112_TM"/>
</dbReference>
<accession>D5EFT4</accession>
<dbReference type="Proteomes" id="UP000002366">
    <property type="component" value="Chromosome"/>
</dbReference>
<keyword evidence="1" id="KW-0812">Transmembrane</keyword>
<dbReference type="PANTHER" id="PTHR35342:SF5">
    <property type="entry name" value="TRICARBOXYLIC TRANSPORT PROTEIN"/>
    <property type="match status" value="1"/>
</dbReference>
<dbReference type="RefSeq" id="WP_013048679.1">
    <property type="nucleotide sequence ID" value="NC_014011.1"/>
</dbReference>
<feature type="domain" description="DUF112" evidence="2">
    <location>
        <begin position="18"/>
        <end position="434"/>
    </location>
</feature>
<feature type="transmembrane region" description="Helical" evidence="1">
    <location>
        <begin position="465"/>
        <end position="484"/>
    </location>
</feature>
<feature type="transmembrane region" description="Helical" evidence="1">
    <location>
        <begin position="353"/>
        <end position="378"/>
    </location>
</feature>
<sequence length="496" mass="53025">MDGMITQALGIIFQPTQILLLVGSVFSGIMVGAAPGLTSTIAIGLLIPLTFTMSKYSAFIMMCGIYCGSIYGGSITAILMNIPGTPTAAVTAMEGWPMTQKGEGGTALGLATYSSSFGGIFSCIILIFLSLKLARIATLFAGPEYFSLCLLAIIVVFTMSCKSVLKGFIAASFGLLLSTVGLDLICPFPRFTFGIQELTIGIPEVPATIGLLCVAEAFRMVGRPAASNIVRYKVTGVFSAYKYLPKMWFNILRSSIIGTVIGILPGLGATMASFMAYGEAKRASKNPEEFCKGSKEGVVASESANNSVTGGALVPMLTLGIPGDSNTLMMMGAMLIHGLVPGPSLFRDQLDLVYVIFLAMMISNVLLLLMGLFLANFIGKLATMVDNKYMIPFVLVLSIVGPSISYGHVYYFWLSIVFGLIGYFFEKGGFPVLSVAMALVLGPIMEKSLRASLMLPDAGIKIFFTRPYSLAFIVTAILFLVFSVRREIKSRRCEAA</sequence>
<evidence type="ECO:0000313" key="3">
    <source>
        <dbReference type="EMBL" id="ADE57416.1"/>
    </source>
</evidence>
<dbReference type="PANTHER" id="PTHR35342">
    <property type="entry name" value="TRICARBOXYLIC TRANSPORT PROTEIN"/>
    <property type="match status" value="1"/>
</dbReference>
<dbReference type="KEGG" id="aco:Amico_1297"/>
<feature type="transmembrane region" description="Helical" evidence="1">
    <location>
        <begin position="428"/>
        <end position="445"/>
    </location>
</feature>
<dbReference type="HOGENOM" id="CLU_022936_2_0_0"/>
<gene>
    <name evidence="3" type="ordered locus">Amico_1297</name>
</gene>
<feature type="transmembrane region" description="Helical" evidence="1">
    <location>
        <begin position="20"/>
        <end position="47"/>
    </location>
</feature>